<protein>
    <submittedName>
        <fullName evidence="3">Permease prefix domain 1-containing protein</fullName>
    </submittedName>
</protein>
<accession>A0ABY5NHZ6</accession>
<keyword evidence="2" id="KW-1133">Transmembrane helix</keyword>
<organism evidence="3 4">
    <name type="scientific">Microbacterium elymi</name>
    <dbReference type="NCBI Taxonomy" id="2909587"/>
    <lineage>
        <taxon>Bacteria</taxon>
        <taxon>Bacillati</taxon>
        <taxon>Actinomycetota</taxon>
        <taxon>Actinomycetes</taxon>
        <taxon>Micrococcales</taxon>
        <taxon>Microbacteriaceae</taxon>
        <taxon>Microbacterium</taxon>
    </lineage>
</organism>
<feature type="transmembrane region" description="Helical" evidence="2">
    <location>
        <begin position="243"/>
        <end position="262"/>
    </location>
</feature>
<sequence length="314" mass="33458">MDAATLTERYVDAAMRTVPQAQRSDLSAELHASIADQIDARIEAGDAPASAEAAVLTELGDPEVLAAGYTGRPAAPDRTALLPRLVAPDEGAAVDRSGVHGVRRGTGTGARGGTRRRHHRHHGRGRAHVDPARGVLDDAHLRHPRAHRPRDDGCRTLDAGEVAEPKQSGATFADMVASIVMLLALAGAMLWDLRLGFVPGHRVSLLDAELWPIAILILFAIMACKAVLVIMVHLHGRWTARDAVVNAVLVLAAVGTLVYNNGHLLNPGFFEAVGGADGAAGAHRVVTIVAWFVIGVIALWDILDTFLKARRSRR</sequence>
<proteinExistence type="predicted"/>
<evidence type="ECO:0000256" key="1">
    <source>
        <dbReference type="SAM" id="MobiDB-lite"/>
    </source>
</evidence>
<feature type="transmembrane region" description="Helical" evidence="2">
    <location>
        <begin position="211"/>
        <end position="231"/>
    </location>
</feature>
<feature type="transmembrane region" description="Helical" evidence="2">
    <location>
        <begin position="172"/>
        <end position="191"/>
    </location>
</feature>
<keyword evidence="2" id="KW-0812">Transmembrane</keyword>
<evidence type="ECO:0000313" key="3">
    <source>
        <dbReference type="EMBL" id="UUT34819.1"/>
    </source>
</evidence>
<dbReference type="Proteomes" id="UP001054811">
    <property type="component" value="Chromosome"/>
</dbReference>
<name>A0ABY5NHZ6_9MICO</name>
<keyword evidence="4" id="KW-1185">Reference proteome</keyword>
<dbReference type="RefSeq" id="WP_259611348.1">
    <property type="nucleotide sequence ID" value="NZ_CP091139.2"/>
</dbReference>
<keyword evidence="2" id="KW-0472">Membrane</keyword>
<feature type="transmembrane region" description="Helical" evidence="2">
    <location>
        <begin position="282"/>
        <end position="303"/>
    </location>
</feature>
<feature type="compositionally biased region" description="Basic residues" evidence="1">
    <location>
        <begin position="113"/>
        <end position="126"/>
    </location>
</feature>
<evidence type="ECO:0000256" key="2">
    <source>
        <dbReference type="SAM" id="Phobius"/>
    </source>
</evidence>
<evidence type="ECO:0000313" key="4">
    <source>
        <dbReference type="Proteomes" id="UP001054811"/>
    </source>
</evidence>
<feature type="region of interest" description="Disordered" evidence="1">
    <location>
        <begin position="99"/>
        <end position="130"/>
    </location>
</feature>
<dbReference type="EMBL" id="CP091139">
    <property type="protein sequence ID" value="UUT34819.1"/>
    <property type="molecule type" value="Genomic_DNA"/>
</dbReference>
<dbReference type="NCBIfam" id="NF038403">
    <property type="entry name" value="perm_prefix_1"/>
    <property type="match status" value="1"/>
</dbReference>
<dbReference type="InterPro" id="IPR047928">
    <property type="entry name" value="Perm_prefix_1"/>
</dbReference>
<gene>
    <name evidence="3" type="ORF">L2X98_30755</name>
</gene>
<reference evidence="3" key="1">
    <citation type="submission" date="2022-01" db="EMBL/GenBank/DDBJ databases">
        <title>Microbacterium eymi and Microbacterium rhizovicinus sp. nov., isolated from the rhizospheric soil of Elymus tsukushiensis, a plant native to the Dokdo Islands, Republic of Korea.</title>
        <authorList>
            <person name="Hwang Y.J."/>
        </authorList>
    </citation>
    <scope>NUCLEOTIDE SEQUENCE</scope>
    <source>
        <strain evidence="3">KUDC0405</strain>
    </source>
</reference>